<proteinExistence type="predicted"/>
<keyword evidence="1" id="KW-0472">Membrane</keyword>
<keyword evidence="1" id="KW-1133">Transmembrane helix</keyword>
<feature type="transmembrane region" description="Helical" evidence="1">
    <location>
        <begin position="61"/>
        <end position="84"/>
    </location>
</feature>
<evidence type="ECO:0000313" key="2">
    <source>
        <dbReference type="EMBL" id="CAD8416315.1"/>
    </source>
</evidence>
<sequence>MTSETPRIWIQRKNKCWFCRRIPDISQEKPAGLIHVDAMLWQNFSSNLDQFLPRLNSGAKCIYSIVLYILVPINFVVWVAPTILRSVYFDEEDNEIPWYIGNNTIGILFLILLSVIGFAGHWYVVTRNKPLDEEIRKVCETFEPQFKMKGFSIKYETVDTALNAISRFPTRAIAFPPVPVAEEGQQSDDLIDRQAWGL</sequence>
<evidence type="ECO:0000256" key="1">
    <source>
        <dbReference type="SAM" id="Phobius"/>
    </source>
</evidence>
<name>A0A7S0C9H9_9STRA</name>
<feature type="transmembrane region" description="Helical" evidence="1">
    <location>
        <begin position="104"/>
        <end position="125"/>
    </location>
</feature>
<reference evidence="2" key="1">
    <citation type="submission" date="2021-01" db="EMBL/GenBank/DDBJ databases">
        <authorList>
            <person name="Corre E."/>
            <person name="Pelletier E."/>
            <person name="Niang G."/>
            <person name="Scheremetjew M."/>
            <person name="Finn R."/>
            <person name="Kale V."/>
            <person name="Holt S."/>
            <person name="Cochrane G."/>
            <person name="Meng A."/>
            <person name="Brown T."/>
            <person name="Cohen L."/>
        </authorList>
    </citation>
    <scope>NUCLEOTIDE SEQUENCE</scope>
    <source>
        <strain evidence="2">CCAP1064/1</strain>
    </source>
</reference>
<protein>
    <submittedName>
        <fullName evidence="2">Uncharacterized protein</fullName>
    </submittedName>
</protein>
<accession>A0A7S0C9H9</accession>
<dbReference type="EMBL" id="HBEL01027018">
    <property type="protein sequence ID" value="CAD8416315.1"/>
    <property type="molecule type" value="Transcribed_RNA"/>
</dbReference>
<organism evidence="2">
    <name type="scientific">Proboscia inermis</name>
    <dbReference type="NCBI Taxonomy" id="420281"/>
    <lineage>
        <taxon>Eukaryota</taxon>
        <taxon>Sar</taxon>
        <taxon>Stramenopiles</taxon>
        <taxon>Ochrophyta</taxon>
        <taxon>Bacillariophyta</taxon>
        <taxon>Coscinodiscophyceae</taxon>
        <taxon>Rhizosoleniophycidae</taxon>
        <taxon>Rhizosoleniales</taxon>
        <taxon>Rhizosoleniaceae</taxon>
        <taxon>Proboscia</taxon>
    </lineage>
</organism>
<keyword evidence="1" id="KW-0812">Transmembrane</keyword>
<gene>
    <name evidence="2" type="ORF">PINE0816_LOCUS12450</name>
</gene>
<dbReference type="AlphaFoldDB" id="A0A7S0C9H9"/>